<dbReference type="Pfam" id="PF13575">
    <property type="entry name" value="DUF4135"/>
    <property type="match status" value="1"/>
</dbReference>
<dbReference type="GO" id="GO:0031179">
    <property type="term" value="P:peptide modification"/>
    <property type="evidence" value="ECO:0007669"/>
    <property type="project" value="InterPro"/>
</dbReference>
<dbReference type="Pfam" id="PF05147">
    <property type="entry name" value="LANC_like"/>
    <property type="match status" value="1"/>
</dbReference>
<dbReference type="NCBIfam" id="TIGR03897">
    <property type="entry name" value="lanti_2_LanM"/>
    <property type="match status" value="1"/>
</dbReference>
<feature type="domain" description="Lantibiotic biosynthesis protein dehydration" evidence="1">
    <location>
        <begin position="220"/>
        <end position="599"/>
    </location>
</feature>
<dbReference type="InterPro" id="IPR007822">
    <property type="entry name" value="LANC-like"/>
</dbReference>
<protein>
    <recommendedName>
        <fullName evidence="1">Lantibiotic biosynthesis protein dehydration domain-containing protein</fullName>
    </recommendedName>
</protein>
<organism evidence="2 3">
    <name type="scientific">Hyella patelloides LEGE 07179</name>
    <dbReference type="NCBI Taxonomy" id="945734"/>
    <lineage>
        <taxon>Bacteria</taxon>
        <taxon>Bacillati</taxon>
        <taxon>Cyanobacteriota</taxon>
        <taxon>Cyanophyceae</taxon>
        <taxon>Pleurocapsales</taxon>
        <taxon>Hyellaceae</taxon>
        <taxon>Hyella</taxon>
    </lineage>
</organism>
<gene>
    <name evidence="2" type="ORF">H1P_3490001</name>
</gene>
<dbReference type="InterPro" id="IPR017146">
    <property type="entry name" value="Lanti_2_LanM"/>
</dbReference>
<dbReference type="InterPro" id="IPR025410">
    <property type="entry name" value="Lant_dehyd"/>
</dbReference>
<dbReference type="SUPFAM" id="SSF158745">
    <property type="entry name" value="LanC-like"/>
    <property type="match status" value="1"/>
</dbReference>
<dbReference type="Gene3D" id="1.50.10.20">
    <property type="match status" value="1"/>
</dbReference>
<dbReference type="OrthoDB" id="9148343at2"/>
<evidence type="ECO:0000313" key="3">
    <source>
        <dbReference type="Proteomes" id="UP000320055"/>
    </source>
</evidence>
<dbReference type="RefSeq" id="WP_144874358.1">
    <property type="nucleotide sequence ID" value="NZ_LR214085.1"/>
</dbReference>
<keyword evidence="3" id="KW-1185">Reference proteome</keyword>
<dbReference type="Proteomes" id="UP000320055">
    <property type="component" value="Unassembled WGS sequence"/>
</dbReference>
<dbReference type="AlphaFoldDB" id="A0A563VVY1"/>
<dbReference type="CDD" id="cd04792">
    <property type="entry name" value="LanM-like"/>
    <property type="match status" value="1"/>
</dbReference>
<accession>A0A563VVY1</accession>
<evidence type="ECO:0000259" key="1">
    <source>
        <dbReference type="Pfam" id="PF13575"/>
    </source>
</evidence>
<proteinExistence type="predicted"/>
<dbReference type="PIRSF" id="PIRSF037228">
    <property type="entry name" value="Lant_mod_RumM"/>
    <property type="match status" value="1"/>
</dbReference>
<dbReference type="EMBL" id="CAACVJ010000278">
    <property type="protein sequence ID" value="VEP15565.1"/>
    <property type="molecule type" value="Genomic_DNA"/>
</dbReference>
<name>A0A563VVY1_9CYAN</name>
<reference evidence="2 3" key="1">
    <citation type="submission" date="2019-01" db="EMBL/GenBank/DDBJ databases">
        <authorList>
            <person name="Brito A."/>
        </authorList>
    </citation>
    <scope>NUCLEOTIDE SEQUENCE [LARGE SCALE GENOMIC DNA]</scope>
    <source>
        <strain evidence="2">1</strain>
    </source>
</reference>
<sequence>MKVSLQDLIEIVERASIMSDRLSEKFVPDPIQDNQLIETRLEKLIQITAKGDSDKFSKYLQWNNLDLNTLRHSIGKVRCLDVKELPSWVETLKAVLQATVFPLDVSDCKCLNPQQPFPFEEIIISFVKVAREKLLKTVGINYQILTEEAGIQLERNLLQRLSSLAASPLDLEFSLFRYNRGGLGLDCLTQQLSKTPPRTKYQKFIEELLQGRLLSFFQEYSVLARLMATVTNFWVDSVGELITRLSDDWKKIQTTFAKDRQLEQVVALKLSLSDSHNCGRSVIGIKFNSGLKLVYKPKGLGIDRAYFELLSWLNQQHLPLQFQIVKILNCNTYGWMEYVESKPCQESEQTQRYYQRLGMLLSIIYLLRGTDCHYENLIGCGEQPILIDLETLLLPKIDTFNQGNDAEVKAQQELQESVLQTHLLPQWQVTGKGEYFNISPIKAISESEIPQQITQWQHINSDCMSLVTTSVRSNSANQFPSSNQIDASPEDYVEEIVTGFRQMYDFLLRGKNALLADNSPLTNFFHQKVRLVFRNTRVYASLLNQSVNPKWLRDGIDRSIQLDIIGRTFINGDTKHPYWKLIAAEQEALERLDIPYFSAYSDSINLPTTRGSILGFATESGYSAVIDRLQKLDEQDLKHQISLIRGSFYSATAKDLHDPQLATKSPSSWDKITPFSGEVMVETAIAIAQELEKSAITGTNSSVTWLGMNYLHQVQRFQIQPLNCYSLSQGSCGVALFLSAVARVTNKQQFHDLALKALSPLQNLLVFDSVPKAEIARELGSLVYGLTLIGGFLNNSDVILKQAVIAASLIETNYEPTEPNLELIERIPEEILGLLTLYKVIGDSNLLVKALDLGAYLHRVILDYSTKKEQPLSINLLLNNNLTVYAFRRLYEVTKKLIFSPVLQIINDKINDKHHFSNRTTTNSKSFDVSRSNVLEYSAIC</sequence>
<evidence type="ECO:0000313" key="2">
    <source>
        <dbReference type="EMBL" id="VEP15565.1"/>
    </source>
</evidence>